<dbReference type="InterPro" id="IPR010572">
    <property type="entry name" value="Tail_dom"/>
</dbReference>
<gene>
    <name evidence="2" type="ORF">KIA07_06760</name>
</gene>
<evidence type="ECO:0000313" key="3">
    <source>
        <dbReference type="Proteomes" id="UP000730862"/>
    </source>
</evidence>
<dbReference type="Gene3D" id="3.55.50.40">
    <property type="match status" value="1"/>
</dbReference>
<evidence type="ECO:0000259" key="1">
    <source>
        <dbReference type="Pfam" id="PF06605"/>
    </source>
</evidence>
<comment type="caution">
    <text evidence="2">The sequence shown here is derived from an EMBL/GenBank/DDBJ whole genome shotgun (WGS) entry which is preliminary data.</text>
</comment>
<dbReference type="AlphaFoldDB" id="A0A943QP34"/>
<dbReference type="EMBL" id="JAHAIK010000018">
    <property type="protein sequence ID" value="MBS5965344.1"/>
    <property type="molecule type" value="Genomic_DNA"/>
</dbReference>
<evidence type="ECO:0000313" key="2">
    <source>
        <dbReference type="EMBL" id="MBS5965344.1"/>
    </source>
</evidence>
<dbReference type="RefSeq" id="WP_278736058.1">
    <property type="nucleotide sequence ID" value="NZ_JAHAIK010000018.1"/>
</dbReference>
<reference evidence="2" key="1">
    <citation type="submission" date="2021-02" db="EMBL/GenBank/DDBJ databases">
        <title>Infant gut strain persistence is associated with maternal origin, phylogeny, and functional potential including surface adhesion and iron acquisition.</title>
        <authorList>
            <person name="Lou Y.C."/>
        </authorList>
    </citation>
    <scope>NUCLEOTIDE SEQUENCE</scope>
    <source>
        <strain evidence="2">L3_058_000G1_dasL3_058_000G1_concoct_72</strain>
    </source>
</reference>
<name>A0A943QP34_FINMA</name>
<feature type="domain" description="Tail spike" evidence="1">
    <location>
        <begin position="196"/>
        <end position="449"/>
    </location>
</feature>
<organism evidence="2 3">
    <name type="scientific">Finegoldia magna</name>
    <name type="common">Peptostreptococcus magnus</name>
    <dbReference type="NCBI Taxonomy" id="1260"/>
    <lineage>
        <taxon>Bacteria</taxon>
        <taxon>Bacillati</taxon>
        <taxon>Bacillota</taxon>
        <taxon>Tissierellia</taxon>
        <taxon>Tissierellales</taxon>
        <taxon>Peptoniphilaceae</taxon>
        <taxon>Finegoldia</taxon>
    </lineage>
</organism>
<sequence>MTETYIRSLYEDIYVDNESVGNGYYTYSGSWVSDDNYYTTNKKRTDYLIGGYLLIQNAVNTTFFMTYWDRLGNFISTQRLDVANGKHFFTNMPTNANDVSFSFHKSQSDIEINKIGKTYALDAEIKHSQEINGDETIEFDIHYTRNNAVFLQDQPDLNMWLVEFENKEYVIINHTKKGHGDYYMASCTAILYALFKLNTERVYERVDASLTTTEGFNLVFKGTPFTYSVVDNAPSERFEGLGEGASRLEVLKTLIERWGYELKIVGNVFYFYAQIGNDTNFEYRHKINASEIEQSSDASELYTYARGYGDYEDEGTSDNKAEVVDTTDTDKPVIERAKLKREYTSPLARILGKLHAPPIMDGRIKLKATMDKKLKELVDSSVVLSFTAKIADMHDKGYDYQNAELGDRVFLVDERINTDREIRVIKIDRDLDANGKLIGMEITFGTSNLTEKYEAKFNTAIKDITDVMNGSKALPFQALDVVAQSMVNKINATTSEVIYDTNGQHFVEKGNKNHLMTLNSSGLLLSTDGGRTAKTAITSEGIVADTITTGSLLTSLVNIVGRNALMYMDGDQFIAKSSTDKRKTVISPNGITITRPDGAAWVENGMFKSAMDIQMAMPQPLASGVSIYGSYYVTSNTSKSYVEEYFFQHKARYLHILGRGKMNNKTSTTYKGMVYVEDPGGSGVVGSQVVSKNQEVGEDPGELIDITIDLGVPTYGYKHFYIYIKSSSGNSEIYFRRSLVELKD</sequence>
<dbReference type="Pfam" id="PF06605">
    <property type="entry name" value="Prophage_tail"/>
    <property type="match status" value="1"/>
</dbReference>
<protein>
    <submittedName>
        <fullName evidence="2">Phage tail protein</fullName>
    </submittedName>
</protein>
<proteinExistence type="predicted"/>
<dbReference type="Proteomes" id="UP000730862">
    <property type="component" value="Unassembled WGS sequence"/>
</dbReference>
<accession>A0A943QP34</accession>